<feature type="compositionally biased region" description="Basic and acidic residues" evidence="1">
    <location>
        <begin position="407"/>
        <end position="418"/>
    </location>
</feature>
<keyword evidence="4" id="KW-1185">Reference proteome</keyword>
<dbReference type="InterPro" id="IPR001623">
    <property type="entry name" value="DnaJ_domain"/>
</dbReference>
<protein>
    <recommendedName>
        <fullName evidence="2">J domain-containing protein</fullName>
    </recommendedName>
</protein>
<feature type="compositionally biased region" description="Pro residues" evidence="1">
    <location>
        <begin position="359"/>
        <end position="384"/>
    </location>
</feature>
<dbReference type="PANTHER" id="PTHR44144:SF1">
    <property type="entry name" value="DNAJ HOMOLOG SUBFAMILY C MEMBER 9"/>
    <property type="match status" value="1"/>
</dbReference>
<dbReference type="InterPro" id="IPR018253">
    <property type="entry name" value="DnaJ_domain_CS"/>
</dbReference>
<dbReference type="SMART" id="SM00271">
    <property type="entry name" value="DnaJ"/>
    <property type="match status" value="1"/>
</dbReference>
<dbReference type="PROSITE" id="PS00636">
    <property type="entry name" value="DNAJ_1"/>
    <property type="match status" value="1"/>
</dbReference>
<gene>
    <name evidence="3" type="ORF">JX265_009933</name>
</gene>
<feature type="domain" description="J" evidence="2">
    <location>
        <begin position="7"/>
        <end position="75"/>
    </location>
</feature>
<feature type="compositionally biased region" description="Polar residues" evidence="1">
    <location>
        <begin position="137"/>
        <end position="169"/>
    </location>
</feature>
<dbReference type="Pfam" id="PF00226">
    <property type="entry name" value="DnaJ"/>
    <property type="match status" value="1"/>
</dbReference>
<evidence type="ECO:0000313" key="4">
    <source>
        <dbReference type="Proteomes" id="UP000829685"/>
    </source>
</evidence>
<evidence type="ECO:0000256" key="1">
    <source>
        <dbReference type="SAM" id="MobiDB-lite"/>
    </source>
</evidence>
<dbReference type="PANTHER" id="PTHR44144">
    <property type="entry name" value="DNAJ HOMOLOG SUBFAMILY C MEMBER 9"/>
    <property type="match status" value="1"/>
</dbReference>
<dbReference type="SUPFAM" id="SSF46565">
    <property type="entry name" value="Chaperone J-domain"/>
    <property type="match status" value="1"/>
</dbReference>
<dbReference type="PROSITE" id="PS50076">
    <property type="entry name" value="DNAJ_2"/>
    <property type="match status" value="1"/>
</dbReference>
<reference evidence="3" key="1">
    <citation type="submission" date="2021-03" db="EMBL/GenBank/DDBJ databases">
        <title>Revisited historic fungal species revealed as producer of novel bioactive compounds through whole genome sequencing and comparative genomics.</title>
        <authorList>
            <person name="Vignolle G.A."/>
            <person name="Hochenegger N."/>
            <person name="Mach R.L."/>
            <person name="Mach-Aigner A.R."/>
            <person name="Javad Rahimi M."/>
            <person name="Salim K.A."/>
            <person name="Chan C.M."/>
            <person name="Lim L.B.L."/>
            <person name="Cai F."/>
            <person name="Druzhinina I.S."/>
            <person name="U'Ren J.M."/>
            <person name="Derntl C."/>
        </authorList>
    </citation>
    <scope>NUCLEOTIDE SEQUENCE</scope>
    <source>
        <strain evidence="3">TUCIM 5799</strain>
    </source>
</reference>
<feature type="compositionally biased region" description="Basic and acidic residues" evidence="1">
    <location>
        <begin position="212"/>
        <end position="268"/>
    </location>
</feature>
<accession>A0A9P9WFM9</accession>
<dbReference type="CDD" id="cd06257">
    <property type="entry name" value="DnaJ"/>
    <property type="match status" value="1"/>
</dbReference>
<evidence type="ECO:0000313" key="3">
    <source>
        <dbReference type="EMBL" id="KAI1860534.1"/>
    </source>
</evidence>
<feature type="region of interest" description="Disordered" evidence="1">
    <location>
        <begin position="64"/>
        <end position="323"/>
    </location>
</feature>
<dbReference type="Gene3D" id="1.10.287.110">
    <property type="entry name" value="DnaJ domain"/>
    <property type="match status" value="1"/>
</dbReference>
<feature type="compositionally biased region" description="Basic and acidic residues" evidence="1">
    <location>
        <begin position="65"/>
        <end position="110"/>
    </location>
</feature>
<dbReference type="EMBL" id="JAFIMR010000031">
    <property type="protein sequence ID" value="KAI1860534.1"/>
    <property type="molecule type" value="Genomic_DNA"/>
</dbReference>
<feature type="compositionally biased region" description="Basic and acidic residues" evidence="1">
    <location>
        <begin position="292"/>
        <end position="312"/>
    </location>
</feature>
<comment type="caution">
    <text evidence="3">The sequence shown here is derived from an EMBL/GenBank/DDBJ whole genome shotgun (WGS) entry which is preliminary data.</text>
</comment>
<dbReference type="InterPro" id="IPR052594">
    <property type="entry name" value="J_domain-containing_protein"/>
</dbReference>
<dbReference type="Proteomes" id="UP000829685">
    <property type="component" value="Unassembled WGS sequence"/>
</dbReference>
<sequence>MFTLPDNPYEILGVSKNAQVPEIRSAHRKLVLKCHPDKVADPAQKAAKQEEFQKVQKAYEMLSNESERQKYDDMVRANEMEKENAERRRQRDREFTPGRTPPRYDSDYARSPHYTVHVKDSGSFTVRTAEPKPGFVKSSTFPATHGSKSPYTSTRTPPRSFEDNINYSSYEEAPRDSRRSRKTSVVYDEKSSSRQDDERRRRKKEKEDEEWDRAQEKAARRKEQEKMERRERERKDEERREKERKKEEKRRVEKVRDQDRKRDGEEKRSRHKTPYVEEDEPVILNVAPPPSKSDKKSKSSSRVKETVREVREVPAASARDVKHSQTLEFAAQYLDRSRSKVAPGLARAQTYHYNVRSASPPPPPAVATPPPAAQNVAPPPPGPFPKQFYEEEDDEPIRRSSARRRMSHDTPRTVKEKTSSSSHKKSSSTREPEYVPEPSRPVPSFKKSATMPTSYQQGTPPSVPESPPRVSRSHTEQYPRPGPGPMPTMTRAQTWMPGDVDDPRERSRSRHARAFVEEDSEEEPPPRRSRRHRSPDEIPRGGGQPSTFRYTVANGKTVRSSGYREESPTGRKSNKHYYMPPEANTGRPMAYRPAMPSHDSYGGSNRFFSTVKTAPAYTPDDVAYGEVPHAAYRDPVFSHG</sequence>
<organism evidence="3 4">
    <name type="scientific">Neoarthrinium moseri</name>
    <dbReference type="NCBI Taxonomy" id="1658444"/>
    <lineage>
        <taxon>Eukaryota</taxon>
        <taxon>Fungi</taxon>
        <taxon>Dikarya</taxon>
        <taxon>Ascomycota</taxon>
        <taxon>Pezizomycotina</taxon>
        <taxon>Sordariomycetes</taxon>
        <taxon>Xylariomycetidae</taxon>
        <taxon>Amphisphaeriales</taxon>
        <taxon>Apiosporaceae</taxon>
        <taxon>Neoarthrinium</taxon>
    </lineage>
</organism>
<dbReference type="AlphaFoldDB" id="A0A9P9WFM9"/>
<dbReference type="GO" id="GO:0031072">
    <property type="term" value="F:heat shock protein binding"/>
    <property type="evidence" value="ECO:0007669"/>
    <property type="project" value="TreeGrafter"/>
</dbReference>
<evidence type="ECO:0000259" key="2">
    <source>
        <dbReference type="PROSITE" id="PS50076"/>
    </source>
</evidence>
<feature type="compositionally biased region" description="Polar residues" evidence="1">
    <location>
        <begin position="450"/>
        <end position="459"/>
    </location>
</feature>
<dbReference type="InterPro" id="IPR036869">
    <property type="entry name" value="J_dom_sf"/>
</dbReference>
<feature type="region of interest" description="Disordered" evidence="1">
    <location>
        <begin position="352"/>
        <end position="597"/>
    </location>
</feature>
<dbReference type="GO" id="GO:0005634">
    <property type="term" value="C:nucleus"/>
    <property type="evidence" value="ECO:0007669"/>
    <property type="project" value="TreeGrafter"/>
</dbReference>
<feature type="compositionally biased region" description="Basic and acidic residues" evidence="1">
    <location>
        <begin position="187"/>
        <end position="199"/>
    </location>
</feature>
<dbReference type="PRINTS" id="PR00625">
    <property type="entry name" value="JDOMAIN"/>
</dbReference>
<name>A0A9P9WFM9_9PEZI</name>
<proteinExistence type="predicted"/>
<dbReference type="GO" id="GO:0005737">
    <property type="term" value="C:cytoplasm"/>
    <property type="evidence" value="ECO:0007669"/>
    <property type="project" value="TreeGrafter"/>
</dbReference>